<dbReference type="EC" id="3.4.26.1" evidence="10"/>
<comment type="subcellular location">
    <subcellularLocation>
        <location evidence="1">Endoplasmic reticulum membrane</location>
        <topology evidence="1">Multi-pass membrane protein</topology>
    </subcellularLocation>
</comment>
<feature type="transmembrane region" description="Helical" evidence="11">
    <location>
        <begin position="6"/>
        <end position="34"/>
    </location>
</feature>
<dbReference type="Proteomes" id="UP000326924">
    <property type="component" value="Unassembled WGS sequence"/>
</dbReference>
<gene>
    <name evidence="13" type="ORF">FN846DRAFT_936591</name>
</gene>
<comment type="caution">
    <text evidence="13">The sequence shown here is derived from an EMBL/GenBank/DDBJ whole genome shotgun (WGS) entry which is preliminary data.</text>
</comment>
<reference evidence="13 14" key="1">
    <citation type="submission" date="2019-09" db="EMBL/GenBank/DDBJ databases">
        <title>Draft genome of the ectomycorrhizal ascomycete Sphaerosporella brunnea.</title>
        <authorList>
            <consortium name="DOE Joint Genome Institute"/>
            <person name="Benucci G.M."/>
            <person name="Marozzi G."/>
            <person name="Antonielli L."/>
            <person name="Sanchez S."/>
            <person name="Marco P."/>
            <person name="Wang X."/>
            <person name="Falini L.B."/>
            <person name="Barry K."/>
            <person name="Haridas S."/>
            <person name="Lipzen A."/>
            <person name="Labutti K."/>
            <person name="Grigoriev I.V."/>
            <person name="Murat C."/>
            <person name="Martin F."/>
            <person name="Albertini E."/>
            <person name="Donnini D."/>
            <person name="Bonito G."/>
        </authorList>
    </citation>
    <scope>NUCLEOTIDE SEQUENCE [LARGE SCALE GENOMIC DNA]</scope>
    <source>
        <strain evidence="13 14">Sb_GMNB300</strain>
    </source>
</reference>
<dbReference type="EMBL" id="VXIS01000039">
    <property type="protein sequence ID" value="KAA8911101.1"/>
    <property type="molecule type" value="Genomic_DNA"/>
</dbReference>
<dbReference type="GO" id="GO:0005789">
    <property type="term" value="C:endoplasmic reticulum membrane"/>
    <property type="evidence" value="ECO:0007669"/>
    <property type="project" value="UniProtKB-SubCell"/>
</dbReference>
<evidence type="ECO:0000256" key="6">
    <source>
        <dbReference type="ARBA" id="ARBA00022824"/>
    </source>
</evidence>
<feature type="transmembrane region" description="Helical" evidence="11">
    <location>
        <begin position="161"/>
        <end position="183"/>
    </location>
</feature>
<protein>
    <recommendedName>
        <fullName evidence="10">intramembrane prenyl-peptidase Rce1</fullName>
        <ecNumber evidence="10">3.4.26.1</ecNumber>
    </recommendedName>
</protein>
<dbReference type="PANTHER" id="PTHR13046:SF0">
    <property type="entry name" value="CAAX PRENYL PROTEASE 2"/>
    <property type="match status" value="1"/>
</dbReference>
<evidence type="ECO:0000313" key="13">
    <source>
        <dbReference type="EMBL" id="KAA8911101.1"/>
    </source>
</evidence>
<feature type="transmembrane region" description="Helical" evidence="11">
    <location>
        <begin position="203"/>
        <end position="225"/>
    </location>
</feature>
<evidence type="ECO:0000313" key="14">
    <source>
        <dbReference type="Proteomes" id="UP000326924"/>
    </source>
</evidence>
<evidence type="ECO:0000256" key="2">
    <source>
        <dbReference type="ARBA" id="ARBA00006897"/>
    </source>
</evidence>
<dbReference type="OrthoDB" id="271604at2759"/>
<dbReference type="GO" id="GO:0071586">
    <property type="term" value="P:CAAX-box protein processing"/>
    <property type="evidence" value="ECO:0007669"/>
    <property type="project" value="InterPro"/>
</dbReference>
<evidence type="ECO:0000256" key="11">
    <source>
        <dbReference type="SAM" id="Phobius"/>
    </source>
</evidence>
<comment type="catalytic activity">
    <reaction evidence="9">
        <text>Hydrolyzes the peptide bond -P2-(S-farnesyl or geranylgeranyl)C-P1'-P2'-P3'-COOH where P1' and P2' are amino acids with aliphatic sidechains and P3' is any C-terminal residue.</text>
        <dbReference type="EC" id="3.4.26.1"/>
    </reaction>
</comment>
<keyword evidence="3 13" id="KW-0645">Protease</keyword>
<keyword evidence="8 11" id="KW-0472">Membrane</keyword>
<proteinExistence type="inferred from homology"/>
<dbReference type="FunCoup" id="A0A5J5F3U9">
    <property type="interactions" value="320"/>
</dbReference>
<name>A0A5J5F3U9_9PEZI</name>
<evidence type="ECO:0000256" key="10">
    <source>
        <dbReference type="ARBA" id="ARBA00049729"/>
    </source>
</evidence>
<keyword evidence="7 11" id="KW-1133">Transmembrane helix</keyword>
<evidence type="ECO:0000256" key="7">
    <source>
        <dbReference type="ARBA" id="ARBA00022989"/>
    </source>
</evidence>
<dbReference type="InterPro" id="IPR003675">
    <property type="entry name" value="Rce1/LyrA-like_dom"/>
</dbReference>
<keyword evidence="6" id="KW-0256">Endoplasmic reticulum</keyword>
<dbReference type="AlphaFoldDB" id="A0A5J5F3U9"/>
<dbReference type="PANTHER" id="PTHR13046">
    <property type="entry name" value="PROTEASE U48 CAAX PRENYL PROTEASE RCE1"/>
    <property type="match status" value="1"/>
</dbReference>
<organism evidence="13 14">
    <name type="scientific">Sphaerosporella brunnea</name>
    <dbReference type="NCBI Taxonomy" id="1250544"/>
    <lineage>
        <taxon>Eukaryota</taxon>
        <taxon>Fungi</taxon>
        <taxon>Dikarya</taxon>
        <taxon>Ascomycota</taxon>
        <taxon>Pezizomycotina</taxon>
        <taxon>Pezizomycetes</taxon>
        <taxon>Pezizales</taxon>
        <taxon>Pyronemataceae</taxon>
        <taxon>Sphaerosporella</taxon>
    </lineage>
</organism>
<dbReference type="InterPro" id="IPR039731">
    <property type="entry name" value="Rce1"/>
</dbReference>
<feature type="transmembrane region" description="Helical" evidence="11">
    <location>
        <begin position="55"/>
        <end position="80"/>
    </location>
</feature>
<evidence type="ECO:0000256" key="9">
    <source>
        <dbReference type="ARBA" id="ARBA00047280"/>
    </source>
</evidence>
<keyword evidence="14" id="KW-1185">Reference proteome</keyword>
<keyword evidence="4 11" id="KW-0812">Transmembrane</keyword>
<evidence type="ECO:0000259" key="12">
    <source>
        <dbReference type="Pfam" id="PF02517"/>
    </source>
</evidence>
<feature type="transmembrane region" description="Helical" evidence="11">
    <location>
        <begin position="100"/>
        <end position="120"/>
    </location>
</feature>
<evidence type="ECO:0000256" key="3">
    <source>
        <dbReference type="ARBA" id="ARBA00022670"/>
    </source>
</evidence>
<accession>A0A5J5F3U9</accession>
<evidence type="ECO:0000256" key="5">
    <source>
        <dbReference type="ARBA" id="ARBA00022801"/>
    </source>
</evidence>
<evidence type="ECO:0000256" key="1">
    <source>
        <dbReference type="ARBA" id="ARBA00004477"/>
    </source>
</evidence>
<evidence type="ECO:0000256" key="4">
    <source>
        <dbReference type="ARBA" id="ARBA00022692"/>
    </source>
</evidence>
<dbReference type="InParanoid" id="A0A5J5F3U9"/>
<keyword evidence="5" id="KW-0378">Hydrolase</keyword>
<sequence length="289" mass="31610">MSAPQAAVLSAGVAVLACILYTCLYVGVLYLSVLTRPRPGLDRNHPLVIKMRIRAATIVTLLCVVLTSLTVFLATGRGWWETLEFVGIAHITPTTLWDVVRALGLTAVLFAGPVLVRVAVDGVGCVDGFTSDGRLNLVGWRNYIVAPLTEEIVFRTCMVPLLLLAGVSPTATIFLAPLVFGIAHFHHAYEFLLNYPGRYGTAALSSVAQFTYTTLFGWYAVFVLLRTGSIWPAVAVHTFCNYMGAPSLTVEGPKWMSYVYYILLLGGSWGFYKLLWPLTESSNAFAQFT</sequence>
<dbReference type="Pfam" id="PF02517">
    <property type="entry name" value="Rce1-like"/>
    <property type="match status" value="1"/>
</dbReference>
<feature type="transmembrane region" description="Helical" evidence="11">
    <location>
        <begin position="258"/>
        <end position="276"/>
    </location>
</feature>
<dbReference type="GO" id="GO:0004222">
    <property type="term" value="F:metalloendopeptidase activity"/>
    <property type="evidence" value="ECO:0007669"/>
    <property type="project" value="InterPro"/>
</dbReference>
<feature type="domain" description="CAAX prenyl protease 2/Lysostaphin resistance protein A-like" evidence="12">
    <location>
        <begin position="138"/>
        <end position="243"/>
    </location>
</feature>
<comment type="similarity">
    <text evidence="2">Belongs to the peptidase U48 family.</text>
</comment>
<evidence type="ECO:0000256" key="8">
    <source>
        <dbReference type="ARBA" id="ARBA00023136"/>
    </source>
</evidence>